<reference evidence="2" key="1">
    <citation type="submission" date="2016-10" db="EMBL/GenBank/DDBJ databases">
        <authorList>
            <person name="Varghese N."/>
            <person name="Submissions S."/>
        </authorList>
    </citation>
    <scope>NUCLEOTIDE SEQUENCE [LARGE SCALE GENOMIC DNA]</scope>
    <source>
        <strain evidence="2">DS-12</strain>
    </source>
</reference>
<accession>A0A1I4YB79</accession>
<dbReference type="RefSeq" id="WP_091519724.1">
    <property type="nucleotide sequence ID" value="NZ_FOVI01000004.1"/>
</dbReference>
<gene>
    <name evidence="1" type="ORF">SAMN05421741_10479</name>
</gene>
<evidence type="ECO:0000313" key="1">
    <source>
        <dbReference type="EMBL" id="SFN34839.1"/>
    </source>
</evidence>
<protein>
    <submittedName>
        <fullName evidence="1">BadF-type ATPase</fullName>
    </submittedName>
</protein>
<dbReference type="CDD" id="cd24079">
    <property type="entry name" value="ASKHA_NBD_PG1100-like"/>
    <property type="match status" value="1"/>
</dbReference>
<dbReference type="InterPro" id="IPR043129">
    <property type="entry name" value="ATPase_NBD"/>
</dbReference>
<evidence type="ECO:0000313" key="2">
    <source>
        <dbReference type="Proteomes" id="UP000199036"/>
    </source>
</evidence>
<dbReference type="OrthoDB" id="871343at2"/>
<sequence length="282" mass="32096">MKFVVDSGSTKADWLLFNNKQYLGVYNTLGLNPEVLNTDVLVERMLCNEELANLRTSIKEIYFYGSGCSTVHSKKVMRDALEKVFENADFFEILEDTYAAVYATCHDLQPGIVCINGTGSNCSFFNGNQVEQAVNSLGYLAMDDCSGVDFGRRLIRAHYFSTMPLDLKQKFEAAYNLNADFIKKNFYKEPNPNAYLASFLPFLIANKDHDFLQDMIADSFQFFVDHYIKQYPNHANVPVHFIGSTAFLLQDEFKSILNKNNLIAGVFYQKPLEGLIELHQKS</sequence>
<organism evidence="1 2">
    <name type="scientific">Paenimyroides ummariense</name>
    <dbReference type="NCBI Taxonomy" id="913024"/>
    <lineage>
        <taxon>Bacteria</taxon>
        <taxon>Pseudomonadati</taxon>
        <taxon>Bacteroidota</taxon>
        <taxon>Flavobacteriia</taxon>
        <taxon>Flavobacteriales</taxon>
        <taxon>Flavobacteriaceae</taxon>
        <taxon>Paenimyroides</taxon>
    </lineage>
</organism>
<dbReference type="AlphaFoldDB" id="A0A1I4YB79"/>
<dbReference type="SUPFAM" id="SSF53067">
    <property type="entry name" value="Actin-like ATPase domain"/>
    <property type="match status" value="2"/>
</dbReference>
<dbReference type="EMBL" id="FOVI01000004">
    <property type="protein sequence ID" value="SFN34839.1"/>
    <property type="molecule type" value="Genomic_DNA"/>
</dbReference>
<proteinExistence type="predicted"/>
<dbReference type="Gene3D" id="3.30.420.40">
    <property type="match status" value="2"/>
</dbReference>
<name>A0A1I4YB79_9FLAO</name>
<dbReference type="Proteomes" id="UP000199036">
    <property type="component" value="Unassembled WGS sequence"/>
</dbReference>
<dbReference type="Gene3D" id="1.10.720.160">
    <property type="match status" value="1"/>
</dbReference>
<keyword evidence="2" id="KW-1185">Reference proteome</keyword>
<dbReference type="STRING" id="913024.SAMN05421741_10479"/>